<dbReference type="InterPro" id="IPR015300">
    <property type="entry name" value="DNA-bd_pseudobarrel_sf"/>
</dbReference>
<dbReference type="Proteomes" id="UP000631114">
    <property type="component" value="Unassembled WGS sequence"/>
</dbReference>
<evidence type="ECO:0000256" key="4">
    <source>
        <dbReference type="ARBA" id="ARBA00022448"/>
    </source>
</evidence>
<dbReference type="SUPFAM" id="SSF64356">
    <property type="entry name" value="SNARE-like"/>
    <property type="match status" value="1"/>
</dbReference>
<evidence type="ECO:0000256" key="2">
    <source>
        <dbReference type="ARBA" id="ARBA00004308"/>
    </source>
</evidence>
<evidence type="ECO:0000256" key="5">
    <source>
        <dbReference type="ARBA" id="ARBA00022927"/>
    </source>
</evidence>
<name>A0A835HLK6_9MAGN</name>
<organism evidence="12 13">
    <name type="scientific">Coptis chinensis</name>
    <dbReference type="NCBI Taxonomy" id="261450"/>
    <lineage>
        <taxon>Eukaryota</taxon>
        <taxon>Viridiplantae</taxon>
        <taxon>Streptophyta</taxon>
        <taxon>Embryophyta</taxon>
        <taxon>Tracheophyta</taxon>
        <taxon>Spermatophyta</taxon>
        <taxon>Magnoliopsida</taxon>
        <taxon>Ranunculales</taxon>
        <taxon>Ranunculaceae</taxon>
        <taxon>Coptidoideae</taxon>
        <taxon>Coptis</taxon>
    </lineage>
</organism>
<dbReference type="Gene3D" id="2.40.330.10">
    <property type="entry name" value="DNA-binding pseudobarrel domain"/>
    <property type="match status" value="1"/>
</dbReference>
<dbReference type="OrthoDB" id="371463at2759"/>
<dbReference type="PANTHER" id="PTHR11753">
    <property type="entry name" value="ADAPTOR COMPLEXES SMALL SUBUNIT FAMILY"/>
    <property type="match status" value="1"/>
</dbReference>
<evidence type="ECO:0000256" key="6">
    <source>
        <dbReference type="ARBA" id="ARBA00023015"/>
    </source>
</evidence>
<feature type="domain" description="AP complex mu/sigma subunit" evidence="11">
    <location>
        <begin position="1"/>
        <end position="61"/>
    </location>
</feature>
<evidence type="ECO:0000313" key="13">
    <source>
        <dbReference type="Proteomes" id="UP000631114"/>
    </source>
</evidence>
<evidence type="ECO:0000313" key="12">
    <source>
        <dbReference type="EMBL" id="KAF9600589.1"/>
    </source>
</evidence>
<dbReference type="GO" id="GO:0005634">
    <property type="term" value="C:nucleus"/>
    <property type="evidence" value="ECO:0007669"/>
    <property type="project" value="UniProtKB-SubCell"/>
</dbReference>
<dbReference type="Gene3D" id="3.30.450.60">
    <property type="match status" value="1"/>
</dbReference>
<accession>A0A835HLK6</accession>
<keyword evidence="9" id="KW-0804">Transcription</keyword>
<proteinExistence type="inferred from homology"/>
<reference evidence="12 13" key="1">
    <citation type="submission" date="2020-10" db="EMBL/GenBank/DDBJ databases">
        <title>The Coptis chinensis genome and diversification of protoberbering-type alkaloids.</title>
        <authorList>
            <person name="Wang B."/>
            <person name="Shu S."/>
            <person name="Song C."/>
            <person name="Liu Y."/>
        </authorList>
    </citation>
    <scope>NUCLEOTIDE SEQUENCE [LARGE SCALE GENOMIC DNA]</scope>
    <source>
        <strain evidence="12">HL-2020</strain>
        <tissue evidence="12">Leaf</tissue>
    </source>
</reference>
<keyword evidence="13" id="KW-1185">Reference proteome</keyword>
<protein>
    <recommendedName>
        <fullName evidence="11">AP complex mu/sigma subunit domain-containing protein</fullName>
    </recommendedName>
</protein>
<comment type="caution">
    <text evidence="12">The sequence shown here is derived from an EMBL/GenBank/DDBJ whole genome shotgun (WGS) entry which is preliminary data.</text>
</comment>
<gene>
    <name evidence="12" type="ORF">IFM89_010075</name>
</gene>
<keyword evidence="10" id="KW-0539">Nucleus</keyword>
<evidence type="ECO:0000256" key="7">
    <source>
        <dbReference type="ARBA" id="ARBA00023125"/>
    </source>
</evidence>
<dbReference type="GO" id="GO:0003677">
    <property type="term" value="F:DNA binding"/>
    <property type="evidence" value="ECO:0007669"/>
    <property type="project" value="UniProtKB-KW"/>
</dbReference>
<keyword evidence="8" id="KW-0472">Membrane</keyword>
<dbReference type="GO" id="GO:0015031">
    <property type="term" value="P:protein transport"/>
    <property type="evidence" value="ECO:0007669"/>
    <property type="project" value="UniProtKB-KW"/>
</dbReference>
<evidence type="ECO:0000256" key="9">
    <source>
        <dbReference type="ARBA" id="ARBA00023163"/>
    </source>
</evidence>
<dbReference type="InterPro" id="IPR016635">
    <property type="entry name" value="AP_complex_ssu"/>
</dbReference>
<dbReference type="GO" id="GO:0012505">
    <property type="term" value="C:endomembrane system"/>
    <property type="evidence" value="ECO:0007669"/>
    <property type="project" value="UniProtKB-SubCell"/>
</dbReference>
<comment type="similarity">
    <text evidence="3">Belongs to the adaptor complexes small subunit family.</text>
</comment>
<dbReference type="AlphaFoldDB" id="A0A835HLK6"/>
<keyword evidence="7" id="KW-0238">DNA-binding</keyword>
<evidence type="ECO:0000259" key="11">
    <source>
        <dbReference type="Pfam" id="PF01217"/>
    </source>
</evidence>
<evidence type="ECO:0000256" key="10">
    <source>
        <dbReference type="ARBA" id="ARBA00023242"/>
    </source>
</evidence>
<evidence type="ECO:0000256" key="8">
    <source>
        <dbReference type="ARBA" id="ARBA00023136"/>
    </source>
</evidence>
<comment type="subcellular location">
    <subcellularLocation>
        <location evidence="2">Endomembrane system</location>
    </subcellularLocation>
    <subcellularLocation>
        <location evidence="1">Nucleus</location>
    </subcellularLocation>
</comment>
<dbReference type="Pfam" id="PF01217">
    <property type="entry name" value="Clat_adaptor_s"/>
    <property type="match status" value="1"/>
</dbReference>
<evidence type="ECO:0000256" key="3">
    <source>
        <dbReference type="ARBA" id="ARBA00006972"/>
    </source>
</evidence>
<keyword evidence="4" id="KW-0813">Transport</keyword>
<dbReference type="EMBL" id="JADFTS010000006">
    <property type="protein sequence ID" value="KAF9600589.1"/>
    <property type="molecule type" value="Genomic_DNA"/>
</dbReference>
<keyword evidence="5" id="KW-0653">Protein transport</keyword>
<sequence>MCVDITDNELAYLECIHLFVKILDHFFSNVCELDLVFNFHTVYLILDEFVIVRELQETSKKVCDTVFRILISQPYQTNCLCPDINLRVHSRIGRLVLLKACAEAYFPPISQPEGLLLRIQDVKGKEWVFQF</sequence>
<evidence type="ECO:0000256" key="1">
    <source>
        <dbReference type="ARBA" id="ARBA00004123"/>
    </source>
</evidence>
<keyword evidence="6" id="KW-0805">Transcription regulation</keyword>
<dbReference type="InterPro" id="IPR011012">
    <property type="entry name" value="Longin-like_dom_sf"/>
</dbReference>
<dbReference type="InterPro" id="IPR022775">
    <property type="entry name" value="AP_mu_sigma_su"/>
</dbReference>